<gene>
    <name evidence="2" type="ORF">SAMN04488074_101890</name>
</gene>
<dbReference type="AlphaFoldDB" id="A0A1G8S893"/>
<dbReference type="Proteomes" id="UP000199682">
    <property type="component" value="Unassembled WGS sequence"/>
</dbReference>
<reference evidence="3" key="1">
    <citation type="submission" date="2016-10" db="EMBL/GenBank/DDBJ databases">
        <authorList>
            <person name="Varghese N."/>
            <person name="Submissions S."/>
        </authorList>
    </citation>
    <scope>NUCLEOTIDE SEQUENCE [LARGE SCALE GENOMIC DNA]</scope>
    <source>
        <strain evidence="3">DSM 44796</strain>
    </source>
</reference>
<sequence>MLRIATIATIATAAVSSVVLPGLAAADPIIGTPPPCVKIADITGPDFEVKQCGVSDVDQYRAGFAANGGTHCGPSSLYNVLHYWGHEKQAPVGWLTTKVRNLDPRNPADYGIVTNSIGRIATDSKWSVEDGTYSGNLRTAWNIATKPARDAGWSTATGGISTTTGPDFAGDLAKKLSQGPVQMWYGRYVAGPQNSLKRDGGHLVTVVSAKGSFGGDFVQLRLADPAEAADHGKPGYLDTQSTYETLAVTLTRRSVYEYLPVKDDEATPADESLQPGTYRSVERWELSGTAYADQNKPLVEGFNWFTMSPPVG</sequence>
<dbReference type="EMBL" id="FNET01000001">
    <property type="protein sequence ID" value="SDJ24910.1"/>
    <property type="molecule type" value="Genomic_DNA"/>
</dbReference>
<evidence type="ECO:0000313" key="2">
    <source>
        <dbReference type="EMBL" id="SDJ24910.1"/>
    </source>
</evidence>
<organism evidence="2 3">
    <name type="scientific">Lentzea albidocapillata subsp. violacea</name>
    <dbReference type="NCBI Taxonomy" id="128104"/>
    <lineage>
        <taxon>Bacteria</taxon>
        <taxon>Bacillati</taxon>
        <taxon>Actinomycetota</taxon>
        <taxon>Actinomycetes</taxon>
        <taxon>Pseudonocardiales</taxon>
        <taxon>Pseudonocardiaceae</taxon>
        <taxon>Lentzea</taxon>
    </lineage>
</organism>
<dbReference type="RefSeq" id="WP_090004279.1">
    <property type="nucleotide sequence ID" value="NZ_FNET01000001.1"/>
</dbReference>
<evidence type="ECO:0000256" key="1">
    <source>
        <dbReference type="SAM" id="SignalP"/>
    </source>
</evidence>
<proteinExistence type="predicted"/>
<protein>
    <recommendedName>
        <fullName evidence="4">Peptidase_C39 like family protein</fullName>
    </recommendedName>
</protein>
<accession>A0A1G8S893</accession>
<name>A0A1G8S893_9PSEU</name>
<evidence type="ECO:0000313" key="3">
    <source>
        <dbReference type="Proteomes" id="UP000199682"/>
    </source>
</evidence>
<keyword evidence="1" id="KW-0732">Signal</keyword>
<evidence type="ECO:0008006" key="4">
    <source>
        <dbReference type="Google" id="ProtNLM"/>
    </source>
</evidence>
<feature type="chain" id="PRO_5011580580" description="Peptidase_C39 like family protein" evidence="1">
    <location>
        <begin position="27"/>
        <end position="312"/>
    </location>
</feature>
<feature type="signal peptide" evidence="1">
    <location>
        <begin position="1"/>
        <end position="26"/>
    </location>
</feature>